<dbReference type="NCBIfam" id="TIGR02385">
    <property type="entry name" value="RelE_StbE"/>
    <property type="match status" value="1"/>
</dbReference>
<dbReference type="AlphaFoldDB" id="A0A7J9RZE4"/>
<dbReference type="Proteomes" id="UP000584706">
    <property type="component" value="Unassembled WGS sequence"/>
</dbReference>
<evidence type="ECO:0000313" key="2">
    <source>
        <dbReference type="EMBL" id="MBB6067565.1"/>
    </source>
</evidence>
<accession>A0A7J9RZE4</accession>
<dbReference type="EMBL" id="JACHIQ010000002">
    <property type="protein sequence ID" value="MBB6067565.1"/>
    <property type="molecule type" value="Genomic_DNA"/>
</dbReference>
<dbReference type="RefSeq" id="WP_183546605.1">
    <property type="nucleotide sequence ID" value="NZ_JACHIQ010000002.1"/>
</dbReference>
<proteinExistence type="predicted"/>
<dbReference type="Pfam" id="PF05016">
    <property type="entry name" value="ParE_toxin"/>
    <property type="match status" value="1"/>
</dbReference>
<gene>
    <name evidence="2" type="ORF">HNP97_001075</name>
</gene>
<evidence type="ECO:0000313" key="3">
    <source>
        <dbReference type="Proteomes" id="UP000584706"/>
    </source>
</evidence>
<protein>
    <submittedName>
        <fullName evidence="2">mRNA interferase RelE/StbE</fullName>
    </submittedName>
</protein>
<evidence type="ECO:0000256" key="1">
    <source>
        <dbReference type="ARBA" id="ARBA00022649"/>
    </source>
</evidence>
<dbReference type="SUPFAM" id="SSF143011">
    <property type="entry name" value="RelE-like"/>
    <property type="match status" value="1"/>
</dbReference>
<sequence>MKIVIANKKLENKISKIAKGDKTHAEAIFKAYIKIKENPYVGKPLRNKLKGTYRIHVYTSFVMIYEIKEEIETIVILEYEHHDKAY</sequence>
<dbReference type="InterPro" id="IPR007712">
    <property type="entry name" value="RelE/ParE_toxin"/>
</dbReference>
<dbReference type="Gene3D" id="3.30.2310.20">
    <property type="entry name" value="RelE-like"/>
    <property type="match status" value="1"/>
</dbReference>
<reference evidence="2 3" key="1">
    <citation type="submission" date="2020-08" db="EMBL/GenBank/DDBJ databases">
        <title>Genomic Encyclopedia of Type Strains, Phase IV (KMG-V): Genome sequencing to study the core and pangenomes of soil and plant-associated prokaryotes.</title>
        <authorList>
            <person name="Whitman W."/>
        </authorList>
    </citation>
    <scope>NUCLEOTIDE SEQUENCE [LARGE SCALE GENOMIC DNA]</scope>
    <source>
        <strain evidence="2 3">DSM 7078</strain>
    </source>
</reference>
<keyword evidence="1" id="KW-1277">Toxin-antitoxin system</keyword>
<name>A0A7J9RZE4_METMI</name>
<dbReference type="InterPro" id="IPR035093">
    <property type="entry name" value="RelE/ParE_toxin_dom_sf"/>
</dbReference>
<comment type="caution">
    <text evidence="2">The sequence shown here is derived from an EMBL/GenBank/DDBJ whole genome shotgun (WGS) entry which is preliminary data.</text>
</comment>
<organism evidence="2 3">
    <name type="scientific">Methanococcus maripaludis</name>
    <name type="common">Methanococcus deltae</name>
    <dbReference type="NCBI Taxonomy" id="39152"/>
    <lineage>
        <taxon>Archaea</taxon>
        <taxon>Methanobacteriati</taxon>
        <taxon>Methanobacteriota</taxon>
        <taxon>Methanomada group</taxon>
        <taxon>Methanococci</taxon>
        <taxon>Methanococcales</taxon>
        <taxon>Methanococcaceae</taxon>
        <taxon>Methanococcus</taxon>
    </lineage>
</organism>